<dbReference type="GeneID" id="48599969"/>
<protein>
    <submittedName>
        <fullName evidence="1">Uncharacterized protein</fullName>
    </submittedName>
</protein>
<dbReference type="RefSeq" id="WP_005599134.1">
    <property type="nucleotide sequence ID" value="NZ_LR134169.1"/>
</dbReference>
<proteinExistence type="predicted"/>
<evidence type="ECO:0000313" key="1">
    <source>
        <dbReference type="EMBL" id="SUT95335.1"/>
    </source>
</evidence>
<evidence type="ECO:0000313" key="2">
    <source>
        <dbReference type="Proteomes" id="UP000254253"/>
    </source>
</evidence>
<keyword evidence="2" id="KW-1185">Reference proteome</keyword>
<dbReference type="AlphaFoldDB" id="A0A380U2E6"/>
<organism evidence="1 2">
    <name type="scientific">Actinobacillus lignieresii</name>
    <dbReference type="NCBI Taxonomy" id="720"/>
    <lineage>
        <taxon>Bacteria</taxon>
        <taxon>Pseudomonadati</taxon>
        <taxon>Pseudomonadota</taxon>
        <taxon>Gammaproteobacteria</taxon>
        <taxon>Pasteurellales</taxon>
        <taxon>Pasteurellaceae</taxon>
        <taxon>Actinobacillus</taxon>
    </lineage>
</organism>
<dbReference type="Pfam" id="PF19503">
    <property type="entry name" value="DUF6037"/>
    <property type="match status" value="1"/>
</dbReference>
<dbReference type="EMBL" id="UFRN01000002">
    <property type="protein sequence ID" value="SUT95335.1"/>
    <property type="molecule type" value="Genomic_DNA"/>
</dbReference>
<reference evidence="1 2" key="1">
    <citation type="submission" date="2018-06" db="EMBL/GenBank/DDBJ databases">
        <authorList>
            <consortium name="Pathogen Informatics"/>
            <person name="Doyle S."/>
        </authorList>
    </citation>
    <scope>NUCLEOTIDE SEQUENCE [LARGE SCALE GENOMIC DNA]</scope>
    <source>
        <strain evidence="1 2">NCTC4191</strain>
    </source>
</reference>
<sequence>MPIRFQNLPLLLNSMNQLGWVIDAFRFGYNNVQTIVILRLYADNEHKPNIYAQAKLEFIDVNDVNHSIEAYCDFYEVHFHNTHQFCHFFNIQPENGGHWRDIFVQFAELFSDVIPQEKIIQRNNVLENQLMVRRLEPNNPNAIYCYDVRRNGHRENGLLNVRSLENSNKAELLRPILYAHFRADTNLSFFFSEDPNDEMNDMEIIERFANRNR</sequence>
<gene>
    <name evidence="1" type="ORF">NCTC4191_01865</name>
</gene>
<name>A0A380U2E6_ACTLI</name>
<accession>A0A380U2E6</accession>
<dbReference type="Proteomes" id="UP000254253">
    <property type="component" value="Unassembled WGS sequence"/>
</dbReference>
<dbReference type="InterPro" id="IPR046100">
    <property type="entry name" value="DUF6037"/>
</dbReference>